<feature type="compositionally biased region" description="Basic residues" evidence="2">
    <location>
        <begin position="189"/>
        <end position="201"/>
    </location>
</feature>
<feature type="compositionally biased region" description="Polar residues" evidence="2">
    <location>
        <begin position="222"/>
        <end position="240"/>
    </location>
</feature>
<dbReference type="Proteomes" id="UP000774617">
    <property type="component" value="Unassembled WGS sequence"/>
</dbReference>
<proteinExistence type="predicted"/>
<keyword evidence="1" id="KW-0479">Metal-binding</keyword>
<dbReference type="PROSITE" id="PS50158">
    <property type="entry name" value="ZF_CCHC"/>
    <property type="match status" value="1"/>
</dbReference>
<keyword evidence="5" id="KW-1185">Reference proteome</keyword>
<reference evidence="4 5" key="1">
    <citation type="journal article" date="2021" name="Nat. Commun.">
        <title>Genetic determinants of endophytism in the Arabidopsis root mycobiome.</title>
        <authorList>
            <person name="Mesny F."/>
            <person name="Miyauchi S."/>
            <person name="Thiergart T."/>
            <person name="Pickel B."/>
            <person name="Atanasova L."/>
            <person name="Karlsson M."/>
            <person name="Huettel B."/>
            <person name="Barry K.W."/>
            <person name="Haridas S."/>
            <person name="Chen C."/>
            <person name="Bauer D."/>
            <person name="Andreopoulos W."/>
            <person name="Pangilinan J."/>
            <person name="LaButti K."/>
            <person name="Riley R."/>
            <person name="Lipzen A."/>
            <person name="Clum A."/>
            <person name="Drula E."/>
            <person name="Henrissat B."/>
            <person name="Kohler A."/>
            <person name="Grigoriev I.V."/>
            <person name="Martin F.M."/>
            <person name="Hacquard S."/>
        </authorList>
    </citation>
    <scope>NUCLEOTIDE SEQUENCE [LARGE SCALE GENOMIC DNA]</scope>
    <source>
        <strain evidence="4 5">MPI-SDFR-AT-0080</strain>
    </source>
</reference>
<comment type="caution">
    <text evidence="4">The sequence shown here is derived from an EMBL/GenBank/DDBJ whole genome shotgun (WGS) entry which is preliminary data.</text>
</comment>
<evidence type="ECO:0000259" key="3">
    <source>
        <dbReference type="PROSITE" id="PS50158"/>
    </source>
</evidence>
<sequence>MAPNTTPKVASSRLLTMKAILTKLPSMPSQILTPSSSCNVLPHSPSTPSGPPTKRQRTSAASSPATPSDLEAVNAAIAAEELKRDQALERAAAEAGETRWVLSFREPEKEARQRNALRVVSAGYADLDNEDDSDDDDEEVPQTGRMSFGKKPSPAKKDDDSESSEEESSESGEDDDPAAKMIREARRDAARKKREEKKKAKTEKAQQLAEERRKKKPHVKLNSLTSISNSGSGLSNTASMQCFECGKKGHAKKDCPNKKRRRD</sequence>
<keyword evidence="1" id="KW-0863">Zinc-finger</keyword>
<dbReference type="InterPro" id="IPR001878">
    <property type="entry name" value="Znf_CCHC"/>
</dbReference>
<feature type="region of interest" description="Disordered" evidence="2">
    <location>
        <begin position="28"/>
        <end position="70"/>
    </location>
</feature>
<protein>
    <recommendedName>
        <fullName evidence="3">CCHC-type domain-containing protein</fullName>
    </recommendedName>
</protein>
<dbReference type="SMART" id="SM00343">
    <property type="entry name" value="ZnF_C2HC"/>
    <property type="match status" value="1"/>
</dbReference>
<gene>
    <name evidence="4" type="ORF">B0J12DRAFT_702247</name>
</gene>
<accession>A0ABQ8G204</accession>
<feature type="compositionally biased region" description="Acidic residues" evidence="2">
    <location>
        <begin position="160"/>
        <end position="176"/>
    </location>
</feature>
<feature type="compositionally biased region" description="Low complexity" evidence="2">
    <location>
        <begin position="58"/>
        <end position="68"/>
    </location>
</feature>
<feature type="compositionally biased region" description="Basic and acidic residues" evidence="2">
    <location>
        <begin position="177"/>
        <end position="188"/>
    </location>
</feature>
<organism evidence="4 5">
    <name type="scientific">Macrophomina phaseolina</name>
    <dbReference type="NCBI Taxonomy" id="35725"/>
    <lineage>
        <taxon>Eukaryota</taxon>
        <taxon>Fungi</taxon>
        <taxon>Dikarya</taxon>
        <taxon>Ascomycota</taxon>
        <taxon>Pezizomycotina</taxon>
        <taxon>Dothideomycetes</taxon>
        <taxon>Dothideomycetes incertae sedis</taxon>
        <taxon>Botryosphaeriales</taxon>
        <taxon>Botryosphaeriaceae</taxon>
        <taxon>Macrophomina</taxon>
    </lineage>
</organism>
<dbReference type="EMBL" id="JAGTJR010000025">
    <property type="protein sequence ID" value="KAH7042595.1"/>
    <property type="molecule type" value="Genomic_DNA"/>
</dbReference>
<dbReference type="Gene3D" id="4.10.60.10">
    <property type="entry name" value="Zinc finger, CCHC-type"/>
    <property type="match status" value="1"/>
</dbReference>
<feature type="compositionally biased region" description="Acidic residues" evidence="2">
    <location>
        <begin position="127"/>
        <end position="140"/>
    </location>
</feature>
<dbReference type="InterPro" id="IPR036875">
    <property type="entry name" value="Znf_CCHC_sf"/>
</dbReference>
<dbReference type="SUPFAM" id="SSF57756">
    <property type="entry name" value="Retrovirus zinc finger-like domains"/>
    <property type="match status" value="1"/>
</dbReference>
<name>A0ABQ8G204_9PEZI</name>
<evidence type="ECO:0000313" key="4">
    <source>
        <dbReference type="EMBL" id="KAH7042595.1"/>
    </source>
</evidence>
<evidence type="ECO:0000313" key="5">
    <source>
        <dbReference type="Proteomes" id="UP000774617"/>
    </source>
</evidence>
<evidence type="ECO:0000256" key="1">
    <source>
        <dbReference type="PROSITE-ProRule" id="PRU00047"/>
    </source>
</evidence>
<keyword evidence="1" id="KW-0862">Zinc</keyword>
<feature type="region of interest" description="Disordered" evidence="2">
    <location>
        <begin position="89"/>
        <end position="263"/>
    </location>
</feature>
<feature type="domain" description="CCHC-type" evidence="3">
    <location>
        <begin position="242"/>
        <end position="257"/>
    </location>
</feature>
<feature type="compositionally biased region" description="Polar residues" evidence="2">
    <location>
        <begin position="28"/>
        <end position="39"/>
    </location>
</feature>
<evidence type="ECO:0000256" key="2">
    <source>
        <dbReference type="SAM" id="MobiDB-lite"/>
    </source>
</evidence>